<name>A0ABQ9Z4G6_9CRUS</name>
<dbReference type="Proteomes" id="UP001234178">
    <property type="component" value="Unassembled WGS sequence"/>
</dbReference>
<keyword evidence="4" id="KW-1185">Reference proteome</keyword>
<feature type="compositionally biased region" description="Polar residues" evidence="1">
    <location>
        <begin position="1"/>
        <end position="10"/>
    </location>
</feature>
<gene>
    <name evidence="2" type="ORF">OUZ56_012936</name>
    <name evidence="3" type="ORF">OUZ56_012941</name>
</gene>
<feature type="compositionally biased region" description="Basic and acidic residues" evidence="1">
    <location>
        <begin position="45"/>
        <end position="54"/>
    </location>
</feature>
<comment type="caution">
    <text evidence="3">The sequence shown here is derived from an EMBL/GenBank/DDBJ whole genome shotgun (WGS) entry which is preliminary data.</text>
</comment>
<dbReference type="EMBL" id="JAOYFB010000002">
    <property type="protein sequence ID" value="KAK4007789.1"/>
    <property type="molecule type" value="Genomic_DNA"/>
</dbReference>
<protein>
    <submittedName>
        <fullName evidence="3">Uncharacterized protein</fullName>
    </submittedName>
</protein>
<dbReference type="EMBL" id="JAOYFB010000002">
    <property type="protein sequence ID" value="KAK4007784.1"/>
    <property type="molecule type" value="Genomic_DNA"/>
</dbReference>
<feature type="region of interest" description="Disordered" evidence="1">
    <location>
        <begin position="1"/>
        <end position="82"/>
    </location>
</feature>
<evidence type="ECO:0000313" key="4">
    <source>
        <dbReference type="Proteomes" id="UP001234178"/>
    </source>
</evidence>
<feature type="compositionally biased region" description="Polar residues" evidence="1">
    <location>
        <begin position="32"/>
        <end position="44"/>
    </location>
</feature>
<accession>A0ABQ9Z4G6</accession>
<evidence type="ECO:0000313" key="3">
    <source>
        <dbReference type="EMBL" id="KAK4007789.1"/>
    </source>
</evidence>
<evidence type="ECO:0000256" key="1">
    <source>
        <dbReference type="SAM" id="MobiDB-lite"/>
    </source>
</evidence>
<organism evidence="3 4">
    <name type="scientific">Daphnia magna</name>
    <dbReference type="NCBI Taxonomy" id="35525"/>
    <lineage>
        <taxon>Eukaryota</taxon>
        <taxon>Metazoa</taxon>
        <taxon>Ecdysozoa</taxon>
        <taxon>Arthropoda</taxon>
        <taxon>Crustacea</taxon>
        <taxon>Branchiopoda</taxon>
        <taxon>Diplostraca</taxon>
        <taxon>Cladocera</taxon>
        <taxon>Anomopoda</taxon>
        <taxon>Daphniidae</taxon>
        <taxon>Daphnia</taxon>
    </lineage>
</organism>
<reference evidence="3 4" key="1">
    <citation type="journal article" date="2023" name="Nucleic Acids Res.">
        <title>The hologenome of Daphnia magna reveals possible DNA methylation and microbiome-mediated evolution of the host genome.</title>
        <authorList>
            <person name="Chaturvedi A."/>
            <person name="Li X."/>
            <person name="Dhandapani V."/>
            <person name="Marshall H."/>
            <person name="Kissane S."/>
            <person name="Cuenca-Cambronero M."/>
            <person name="Asole G."/>
            <person name="Calvet F."/>
            <person name="Ruiz-Romero M."/>
            <person name="Marangio P."/>
            <person name="Guigo R."/>
            <person name="Rago D."/>
            <person name="Mirbahai L."/>
            <person name="Eastwood N."/>
            <person name="Colbourne J.K."/>
            <person name="Zhou J."/>
            <person name="Mallon E."/>
            <person name="Orsini L."/>
        </authorList>
    </citation>
    <scope>NUCLEOTIDE SEQUENCE [LARGE SCALE GENOMIC DNA]</scope>
    <source>
        <strain evidence="3">LRV0_1</strain>
    </source>
</reference>
<evidence type="ECO:0000313" key="2">
    <source>
        <dbReference type="EMBL" id="KAK4007784.1"/>
    </source>
</evidence>
<sequence length="130" mass="14833">MDLTSNVVENNRNRGRSQEGKEKQKRRRNRYKLQNATPFVNVPSTEDKMDKMEDPIGDGDPLKIDLMPSTSADDNSHGADVMADESFIVDEIRPPIEKRVTARMMTCQPPKKKKKSILSKYCGTLYEESL</sequence>
<proteinExistence type="predicted"/>